<sequence>MQDKDHQEISTYSYDFKIEIENQYLNESRLFNSTTCE</sequence>
<organism evidence="1 2">
    <name type="scientific">Tetranychus urticae</name>
    <name type="common">Two-spotted spider mite</name>
    <dbReference type="NCBI Taxonomy" id="32264"/>
    <lineage>
        <taxon>Eukaryota</taxon>
        <taxon>Metazoa</taxon>
        <taxon>Ecdysozoa</taxon>
        <taxon>Arthropoda</taxon>
        <taxon>Chelicerata</taxon>
        <taxon>Arachnida</taxon>
        <taxon>Acari</taxon>
        <taxon>Acariformes</taxon>
        <taxon>Trombidiformes</taxon>
        <taxon>Prostigmata</taxon>
        <taxon>Eleutherengona</taxon>
        <taxon>Raphignathae</taxon>
        <taxon>Tetranychoidea</taxon>
        <taxon>Tetranychidae</taxon>
        <taxon>Tetranychus</taxon>
    </lineage>
</organism>
<dbReference type="Proteomes" id="UP000015104">
    <property type="component" value="Unassembled WGS sequence"/>
</dbReference>
<reference evidence="1" key="2">
    <citation type="submission" date="2015-06" db="UniProtKB">
        <authorList>
            <consortium name="EnsemblMetazoa"/>
        </authorList>
    </citation>
    <scope>IDENTIFICATION</scope>
</reference>
<reference evidence="2" key="1">
    <citation type="submission" date="2011-08" db="EMBL/GenBank/DDBJ databases">
        <authorList>
            <person name="Rombauts S."/>
        </authorList>
    </citation>
    <scope>NUCLEOTIDE SEQUENCE</scope>
    <source>
        <strain evidence="2">London</strain>
    </source>
</reference>
<keyword evidence="2" id="KW-1185">Reference proteome</keyword>
<dbReference type="AlphaFoldDB" id="T1JQ41"/>
<dbReference type="EMBL" id="CAEY01000437">
    <property type="status" value="NOT_ANNOTATED_CDS"/>
    <property type="molecule type" value="Genomic_DNA"/>
</dbReference>
<evidence type="ECO:0000313" key="1">
    <source>
        <dbReference type="EnsemblMetazoa" id="tetur01g01840.1"/>
    </source>
</evidence>
<dbReference type="HOGENOM" id="CLU_3351638_0_0_1"/>
<dbReference type="EnsemblMetazoa" id="tetur01g01840.1">
    <property type="protein sequence ID" value="tetur01g01840.1"/>
    <property type="gene ID" value="tetur01g01840"/>
</dbReference>
<evidence type="ECO:0000313" key="2">
    <source>
        <dbReference type="Proteomes" id="UP000015104"/>
    </source>
</evidence>
<accession>T1JQ41</accession>
<proteinExistence type="predicted"/>
<name>T1JQ41_TETUR</name>
<protein>
    <submittedName>
        <fullName evidence="1">Uncharacterized protein</fullName>
    </submittedName>
</protein>